<keyword evidence="5" id="KW-0560">Oxidoreductase</keyword>
<keyword evidence="9" id="KW-1185">Reference proteome</keyword>
<dbReference type="PANTHER" id="PTHR42784:SF1">
    <property type="entry name" value="PYRANOSE 2-OXIDASE"/>
    <property type="match status" value="1"/>
</dbReference>
<dbReference type="InterPro" id="IPR007867">
    <property type="entry name" value="GMC_OxRtase_C"/>
</dbReference>
<protein>
    <submittedName>
        <fullName evidence="8">GMC family oxidoreductase</fullName>
    </submittedName>
</protein>
<dbReference type="EMBL" id="JAROCY010000009">
    <property type="protein sequence ID" value="MDF8333798.1"/>
    <property type="molecule type" value="Genomic_DNA"/>
</dbReference>
<dbReference type="SUPFAM" id="SSF54373">
    <property type="entry name" value="FAD-linked reductases, C-terminal domain"/>
    <property type="match status" value="1"/>
</dbReference>
<evidence type="ECO:0000256" key="2">
    <source>
        <dbReference type="ARBA" id="ARBA00010790"/>
    </source>
</evidence>
<dbReference type="PANTHER" id="PTHR42784">
    <property type="entry name" value="PYRANOSE 2-OXIDASE"/>
    <property type="match status" value="1"/>
</dbReference>
<dbReference type="Proteomes" id="UP001222770">
    <property type="component" value="Unassembled WGS sequence"/>
</dbReference>
<name>A0ABT6CKL2_9SPHN</name>
<evidence type="ECO:0000256" key="3">
    <source>
        <dbReference type="ARBA" id="ARBA00022630"/>
    </source>
</evidence>
<reference evidence="8 9" key="1">
    <citation type="submission" date="2023-03" db="EMBL/GenBank/DDBJ databases">
        <title>Novosphingobium cyanobacteriorum sp. nov., isolated from a eutrophic reservoir during the Microcystis bloom period.</title>
        <authorList>
            <person name="Kang M."/>
            <person name="Le V."/>
            <person name="Ko S.-R."/>
            <person name="Lee S.-A."/>
            <person name="Ahn C.-Y."/>
        </authorList>
    </citation>
    <scope>NUCLEOTIDE SEQUENCE [LARGE SCALE GENOMIC DNA]</scope>
    <source>
        <strain evidence="8 9">HBC54</strain>
    </source>
</reference>
<dbReference type="InterPro" id="IPR051473">
    <property type="entry name" value="P2Ox-like"/>
</dbReference>
<gene>
    <name evidence="8" type="ORF">POM99_11345</name>
</gene>
<dbReference type="RefSeq" id="WP_277277839.1">
    <property type="nucleotide sequence ID" value="NZ_JAROCY010000009.1"/>
</dbReference>
<organism evidence="8 9">
    <name type="scientific">Novosphingobium cyanobacteriorum</name>
    <dbReference type="NCBI Taxonomy" id="3024215"/>
    <lineage>
        <taxon>Bacteria</taxon>
        <taxon>Pseudomonadati</taxon>
        <taxon>Pseudomonadota</taxon>
        <taxon>Alphaproteobacteria</taxon>
        <taxon>Sphingomonadales</taxon>
        <taxon>Sphingomonadaceae</taxon>
        <taxon>Novosphingobium</taxon>
    </lineage>
</organism>
<accession>A0ABT6CKL2</accession>
<dbReference type="InterPro" id="IPR000172">
    <property type="entry name" value="GMC_OxRdtase_N"/>
</dbReference>
<comment type="caution">
    <text evidence="8">The sequence shown here is derived from an EMBL/GenBank/DDBJ whole genome shotgun (WGS) entry which is preliminary data.</text>
</comment>
<evidence type="ECO:0000259" key="6">
    <source>
        <dbReference type="Pfam" id="PF00732"/>
    </source>
</evidence>
<evidence type="ECO:0000256" key="4">
    <source>
        <dbReference type="ARBA" id="ARBA00022827"/>
    </source>
</evidence>
<dbReference type="InterPro" id="IPR036188">
    <property type="entry name" value="FAD/NAD-bd_sf"/>
</dbReference>
<evidence type="ECO:0000259" key="7">
    <source>
        <dbReference type="Pfam" id="PF05199"/>
    </source>
</evidence>
<comment type="cofactor">
    <cofactor evidence="1">
        <name>FAD</name>
        <dbReference type="ChEBI" id="CHEBI:57692"/>
    </cofactor>
</comment>
<keyword evidence="3" id="KW-0285">Flavoprotein</keyword>
<dbReference type="SUPFAM" id="SSF51905">
    <property type="entry name" value="FAD/NAD(P)-binding domain"/>
    <property type="match status" value="1"/>
</dbReference>
<sequence length="561" mass="61497">MEFDAIVVGSGITGGWAAKELTEAGLKVLMIERGREIRHQVDYETETKAPWDMPFRGLGDADLYRREYPVQMVNRHFTEFTQNHFVNDAQNPYTAGVGTDFTWFRSYQLGGRSLTWGRQSYRWSDYDFGANKRDGHGTDWPIRYADLAPWYDKVEEFIGVSGSPEGLPQLPDGRFQPGMALNAVETHAREVIRKQWPERCLTIGRTANMTVAKPEEGRSACQNRSICARGCSYGAYFSTQSSTLPAAQKTGNLTVITDAVVEALDYDPATRRITGVRYIDTKTKQRRRATSRIVFLNAGAFNSVHVLLNSASDAMPHGLANSSGVLGTHIMDHANTLSALALFPGWEGHTTFGNRPTGVVVARYRNMDTMDGVGHSRGFSFQGGALQSTWTGGKREAGIGETYKEQLRHPGMWRMVLVGFADCVPRATNRLTLDRSRTDANGLPLLKIDFAFGKEEHAALAQAKADAAEMLTAAGGKVIMGSDQPGPGGTAIHEMGGARMGHDPRTSVLNAWSQAHDVPNLFVTDGAQMSSSACQNPSLTYMALTARACDAAVRMLREGKI</sequence>
<evidence type="ECO:0000256" key="5">
    <source>
        <dbReference type="ARBA" id="ARBA00023002"/>
    </source>
</evidence>
<feature type="domain" description="Glucose-methanol-choline oxidoreductase N-terminal" evidence="6">
    <location>
        <begin position="102"/>
        <end position="333"/>
    </location>
</feature>
<dbReference type="Gene3D" id="3.50.50.60">
    <property type="entry name" value="FAD/NAD(P)-binding domain"/>
    <property type="match status" value="2"/>
</dbReference>
<comment type="similarity">
    <text evidence="2">Belongs to the GMC oxidoreductase family.</text>
</comment>
<evidence type="ECO:0000313" key="9">
    <source>
        <dbReference type="Proteomes" id="UP001222770"/>
    </source>
</evidence>
<proteinExistence type="inferred from homology"/>
<evidence type="ECO:0000256" key="1">
    <source>
        <dbReference type="ARBA" id="ARBA00001974"/>
    </source>
</evidence>
<dbReference type="Pfam" id="PF00732">
    <property type="entry name" value="GMC_oxred_N"/>
    <property type="match status" value="1"/>
</dbReference>
<dbReference type="Pfam" id="PF05199">
    <property type="entry name" value="GMC_oxred_C"/>
    <property type="match status" value="1"/>
</dbReference>
<keyword evidence="4" id="KW-0274">FAD</keyword>
<evidence type="ECO:0000313" key="8">
    <source>
        <dbReference type="EMBL" id="MDF8333798.1"/>
    </source>
</evidence>
<feature type="domain" description="Glucose-methanol-choline oxidoreductase C-terminal" evidence="7">
    <location>
        <begin position="425"/>
        <end position="544"/>
    </location>
</feature>